<evidence type="ECO:0000313" key="7">
    <source>
        <dbReference type="Proteomes" id="UP000290759"/>
    </source>
</evidence>
<comment type="similarity">
    <text evidence="5">Belongs to the creatininase superfamily.</text>
</comment>
<evidence type="ECO:0000256" key="5">
    <source>
        <dbReference type="ARBA" id="ARBA00024029"/>
    </source>
</evidence>
<protein>
    <submittedName>
        <fullName evidence="6">Creatininase family protein</fullName>
    </submittedName>
</protein>
<dbReference type="EMBL" id="QYBB01000017">
    <property type="protein sequence ID" value="RYC31064.1"/>
    <property type="molecule type" value="Genomic_DNA"/>
</dbReference>
<reference evidence="6 7" key="2">
    <citation type="submission" date="2019-02" db="EMBL/GenBank/DDBJ databases">
        <title>'Lichenibacterium ramalinii' gen. nov. sp. nov., 'Lichenibacterium minor' gen. nov. sp. nov.</title>
        <authorList>
            <person name="Pankratov T."/>
        </authorList>
    </citation>
    <scope>NUCLEOTIDE SEQUENCE [LARGE SCALE GENOMIC DNA]</scope>
    <source>
        <strain evidence="6 7">RmlP026</strain>
    </source>
</reference>
<comment type="cofactor">
    <cofactor evidence="1">
        <name>Zn(2+)</name>
        <dbReference type="ChEBI" id="CHEBI:29105"/>
    </cofactor>
</comment>
<keyword evidence="7" id="KW-1185">Reference proteome</keyword>
<dbReference type="AlphaFoldDB" id="A0A4V1RUG4"/>
<gene>
    <name evidence="6" type="ORF">D3273_15215</name>
</gene>
<organism evidence="6 7">
    <name type="scientific">Lichenibacterium minor</name>
    <dbReference type="NCBI Taxonomy" id="2316528"/>
    <lineage>
        <taxon>Bacteria</taxon>
        <taxon>Pseudomonadati</taxon>
        <taxon>Pseudomonadota</taxon>
        <taxon>Alphaproteobacteria</taxon>
        <taxon>Hyphomicrobiales</taxon>
        <taxon>Lichenihabitantaceae</taxon>
        <taxon>Lichenibacterium</taxon>
    </lineage>
</organism>
<dbReference type="InterPro" id="IPR003785">
    <property type="entry name" value="Creatininase/forma_Hydrolase"/>
</dbReference>
<proteinExistence type="inferred from homology"/>
<dbReference type="Gene3D" id="3.40.50.10310">
    <property type="entry name" value="Creatininase"/>
    <property type="match status" value="1"/>
</dbReference>
<dbReference type="GO" id="GO:0046872">
    <property type="term" value="F:metal ion binding"/>
    <property type="evidence" value="ECO:0007669"/>
    <property type="project" value="UniProtKB-KW"/>
</dbReference>
<reference evidence="6 7" key="1">
    <citation type="submission" date="2018-12" db="EMBL/GenBank/DDBJ databases">
        <authorList>
            <person name="Grouzdev D.S."/>
            <person name="Krutkina M.S."/>
        </authorList>
    </citation>
    <scope>NUCLEOTIDE SEQUENCE [LARGE SCALE GENOMIC DNA]</scope>
    <source>
        <strain evidence="6 7">RmlP026</strain>
    </source>
</reference>
<accession>A0A4V1RUG4</accession>
<keyword evidence="2" id="KW-0479">Metal-binding</keyword>
<keyword evidence="3" id="KW-0378">Hydrolase</keyword>
<evidence type="ECO:0000256" key="3">
    <source>
        <dbReference type="ARBA" id="ARBA00022801"/>
    </source>
</evidence>
<comment type="caution">
    <text evidence="6">The sequence shown here is derived from an EMBL/GenBank/DDBJ whole genome shotgun (WGS) entry which is preliminary data.</text>
</comment>
<dbReference type="PANTHER" id="PTHR35005:SF1">
    <property type="entry name" value="2-AMINO-5-FORMYLAMINO-6-RIBOSYLAMINOPYRIMIDIN-4(3H)-ONE 5'-MONOPHOSPHATE DEFORMYLASE"/>
    <property type="match status" value="1"/>
</dbReference>
<dbReference type="Proteomes" id="UP000290759">
    <property type="component" value="Unassembled WGS sequence"/>
</dbReference>
<name>A0A4V1RUG4_9HYPH</name>
<keyword evidence="4" id="KW-0862">Zinc</keyword>
<dbReference type="PANTHER" id="PTHR35005">
    <property type="entry name" value="3-DEHYDRO-SCYLLO-INOSOSE HYDROLASE"/>
    <property type="match status" value="1"/>
</dbReference>
<dbReference type="GO" id="GO:0009231">
    <property type="term" value="P:riboflavin biosynthetic process"/>
    <property type="evidence" value="ECO:0007669"/>
    <property type="project" value="TreeGrafter"/>
</dbReference>
<dbReference type="GO" id="GO:0016811">
    <property type="term" value="F:hydrolase activity, acting on carbon-nitrogen (but not peptide) bonds, in linear amides"/>
    <property type="evidence" value="ECO:0007669"/>
    <property type="project" value="TreeGrafter"/>
</dbReference>
<dbReference type="SUPFAM" id="SSF102215">
    <property type="entry name" value="Creatininase"/>
    <property type="match status" value="1"/>
</dbReference>
<sequence>MSFRTRYWAEMAWTDFRDADMASAIAVLPVAAIEQHGPHLPVGVDTFIMEGYLRAAAARVPDDLPVLFLPVQAVGKSNEHLEFPGTLTFSAETVIRAWREIGESVHRAGVRKLVLVNSHGGNIPALDIVARELRVRLGMLAVVVSWNRFGTPDGLFGAGEKVHGIHAGEAETSLMMAFRPELVRREAIEDFVPNSVAIAEEFAHLRVTQPIGFGWMAQDVGPKGAMGDAASGTAAKGEAARDHGAEAFIALLRDVQRFDVGRLAKGPLAAGQSSA</sequence>
<dbReference type="Pfam" id="PF02633">
    <property type="entry name" value="Creatininase"/>
    <property type="match status" value="1"/>
</dbReference>
<dbReference type="InterPro" id="IPR024087">
    <property type="entry name" value="Creatininase-like_sf"/>
</dbReference>
<dbReference type="OrthoDB" id="9801445at2"/>
<evidence type="ECO:0000313" key="6">
    <source>
        <dbReference type="EMBL" id="RYC31064.1"/>
    </source>
</evidence>
<evidence type="ECO:0000256" key="2">
    <source>
        <dbReference type="ARBA" id="ARBA00022723"/>
    </source>
</evidence>
<evidence type="ECO:0000256" key="1">
    <source>
        <dbReference type="ARBA" id="ARBA00001947"/>
    </source>
</evidence>
<dbReference type="RefSeq" id="WP_129227744.1">
    <property type="nucleotide sequence ID" value="NZ_QYBB01000017.1"/>
</dbReference>
<evidence type="ECO:0000256" key="4">
    <source>
        <dbReference type="ARBA" id="ARBA00022833"/>
    </source>
</evidence>